<evidence type="ECO:0000313" key="6">
    <source>
        <dbReference type="EMBL" id="HIU91394.1"/>
    </source>
</evidence>
<dbReference type="EMBL" id="DVOC01000093">
    <property type="protein sequence ID" value="HIU91394.1"/>
    <property type="molecule type" value="Genomic_DNA"/>
</dbReference>
<dbReference type="InterPro" id="IPR050319">
    <property type="entry name" value="ABC_transp_ATP-bind"/>
</dbReference>
<evidence type="ECO:0000256" key="4">
    <source>
        <dbReference type="SAM" id="MobiDB-lite"/>
    </source>
</evidence>
<dbReference type="SUPFAM" id="SSF52540">
    <property type="entry name" value="P-loop containing nucleoside triphosphate hydrolases"/>
    <property type="match status" value="1"/>
</dbReference>
<evidence type="ECO:0000256" key="2">
    <source>
        <dbReference type="ARBA" id="ARBA00022741"/>
    </source>
</evidence>
<dbReference type="InterPro" id="IPR017871">
    <property type="entry name" value="ABC_transporter-like_CS"/>
</dbReference>
<reference evidence="6" key="2">
    <citation type="journal article" date="2021" name="PeerJ">
        <title>Extensive microbial diversity within the chicken gut microbiome revealed by metagenomics and culture.</title>
        <authorList>
            <person name="Gilroy R."/>
            <person name="Ravi A."/>
            <person name="Getino M."/>
            <person name="Pursley I."/>
            <person name="Horton D.L."/>
            <person name="Alikhan N.F."/>
            <person name="Baker D."/>
            <person name="Gharbi K."/>
            <person name="Hall N."/>
            <person name="Watson M."/>
            <person name="Adriaenssens E.M."/>
            <person name="Foster-Nyarko E."/>
            <person name="Jarju S."/>
            <person name="Secka A."/>
            <person name="Antonio M."/>
            <person name="Oren A."/>
            <person name="Chaudhuri R.R."/>
            <person name="La Ragione R."/>
            <person name="Hildebrand F."/>
            <person name="Pallen M.J."/>
        </authorList>
    </citation>
    <scope>NUCLEOTIDE SEQUENCE</scope>
    <source>
        <strain evidence="6">ChiHjej12B11-7776</strain>
    </source>
</reference>
<dbReference type="Proteomes" id="UP000886852">
    <property type="component" value="Unassembled WGS sequence"/>
</dbReference>
<dbReference type="InterPro" id="IPR027417">
    <property type="entry name" value="P-loop_NTPase"/>
</dbReference>
<dbReference type="GO" id="GO:0005524">
    <property type="term" value="F:ATP binding"/>
    <property type="evidence" value="ECO:0007669"/>
    <property type="project" value="UniProtKB-KW"/>
</dbReference>
<dbReference type="NCBIfam" id="TIGR01727">
    <property type="entry name" value="oligo_HPY"/>
    <property type="match status" value="1"/>
</dbReference>
<dbReference type="FunFam" id="3.40.50.300:FF:000016">
    <property type="entry name" value="Oligopeptide ABC transporter ATP-binding component"/>
    <property type="match status" value="1"/>
</dbReference>
<feature type="compositionally biased region" description="Basic residues" evidence="4">
    <location>
        <begin position="430"/>
        <end position="440"/>
    </location>
</feature>
<dbReference type="InterPro" id="IPR003593">
    <property type="entry name" value="AAA+_ATPase"/>
</dbReference>
<dbReference type="SMART" id="SM00382">
    <property type="entry name" value="AAA"/>
    <property type="match status" value="1"/>
</dbReference>
<dbReference type="Gene3D" id="3.40.50.300">
    <property type="entry name" value="P-loop containing nucleotide triphosphate hydrolases"/>
    <property type="match status" value="1"/>
</dbReference>
<comment type="caution">
    <text evidence="6">The sequence shown here is derived from an EMBL/GenBank/DDBJ whole genome shotgun (WGS) entry which is preliminary data.</text>
</comment>
<dbReference type="InterPro" id="IPR003439">
    <property type="entry name" value="ABC_transporter-like_ATP-bd"/>
</dbReference>
<dbReference type="NCBIfam" id="NF008453">
    <property type="entry name" value="PRK11308.1"/>
    <property type="match status" value="1"/>
</dbReference>
<evidence type="ECO:0000256" key="3">
    <source>
        <dbReference type="ARBA" id="ARBA00022840"/>
    </source>
</evidence>
<name>A0A9D1MXQ3_9BACT</name>
<keyword evidence="1" id="KW-0813">Transport</keyword>
<feature type="region of interest" description="Disordered" evidence="4">
    <location>
        <begin position="421"/>
        <end position="440"/>
    </location>
</feature>
<organism evidence="6 7">
    <name type="scientific">Candidatus Fimimonas merdipullorum</name>
    <dbReference type="NCBI Taxonomy" id="2840822"/>
    <lineage>
        <taxon>Bacteria</taxon>
        <taxon>Pseudomonadati</taxon>
        <taxon>Myxococcota</taxon>
        <taxon>Myxococcia</taxon>
        <taxon>Myxococcales</taxon>
        <taxon>Cystobacterineae</taxon>
        <taxon>Myxococcaceae</taxon>
        <taxon>Myxococcaceae incertae sedis</taxon>
        <taxon>Candidatus Fimimonas</taxon>
    </lineage>
</organism>
<proteinExistence type="predicted"/>
<accession>A0A9D1MXQ3</accession>
<protein>
    <submittedName>
        <fullName evidence="6">Dipeptide ABC transporter ATP-binding protein</fullName>
    </submittedName>
</protein>
<dbReference type="Pfam" id="PF00005">
    <property type="entry name" value="ABC_tran"/>
    <property type="match status" value="1"/>
</dbReference>
<sequence length="440" mass="49015">MAKSKKADDVKTVAAVIQEGKATLTCGKHVVNVTAEGGDGVKLFLSEKGSVKAEIPADCAFRGDIVATYADGSAAQVEVVTDILEVRNLKKYFPIEKTLFGKTKTSLKAVDDVSFTLAEGTTIGIVGESGCGKTTLGRTILKLYESDGGSIFFDGNDITHLKKSKMLKYRTAIQLIFQDPYSSLPPRMSVGNIIAEAVRVHKIVPKEEISSYVHEIMQQCGLQRQYYDRYPHEFSGGQRQRICIARALAVKPKLVICDEPVSALDVSIQAQIINLLKDLQRTMGLTYVFISHDLSVVKYITDKIMVMYLGNVMETGYTDDIFDNPLHPYTKALFSAVPVPDPDVKMKRIILGGDIPSPANPPAGCKFHTRCSQCMNVCKFKAPQNIEYSPNHFVACHLYDKEVMSNLSRYDEEYEQLLAKQKQEEEEKAKKKRPHEKKEK</sequence>
<reference evidence="6" key="1">
    <citation type="submission" date="2020-10" db="EMBL/GenBank/DDBJ databases">
        <authorList>
            <person name="Gilroy R."/>
        </authorList>
    </citation>
    <scope>NUCLEOTIDE SEQUENCE</scope>
    <source>
        <strain evidence="6">ChiHjej12B11-7776</strain>
    </source>
</reference>
<feature type="domain" description="ABC transporter" evidence="5">
    <location>
        <begin position="84"/>
        <end position="334"/>
    </location>
</feature>
<dbReference type="PANTHER" id="PTHR43776">
    <property type="entry name" value="TRANSPORT ATP-BINDING PROTEIN"/>
    <property type="match status" value="1"/>
</dbReference>
<dbReference type="InterPro" id="IPR013563">
    <property type="entry name" value="Oligopep_ABC_C"/>
</dbReference>
<evidence type="ECO:0000259" key="5">
    <source>
        <dbReference type="PROSITE" id="PS50893"/>
    </source>
</evidence>
<gene>
    <name evidence="6" type="ORF">IAC72_05245</name>
</gene>
<evidence type="ECO:0000313" key="7">
    <source>
        <dbReference type="Proteomes" id="UP000886852"/>
    </source>
</evidence>
<dbReference type="PROSITE" id="PS50893">
    <property type="entry name" value="ABC_TRANSPORTER_2"/>
    <property type="match status" value="1"/>
</dbReference>
<dbReference type="PROSITE" id="PS00211">
    <property type="entry name" value="ABC_TRANSPORTER_1"/>
    <property type="match status" value="1"/>
</dbReference>
<dbReference type="GO" id="GO:0016887">
    <property type="term" value="F:ATP hydrolysis activity"/>
    <property type="evidence" value="ECO:0007669"/>
    <property type="project" value="InterPro"/>
</dbReference>
<keyword evidence="2" id="KW-0547">Nucleotide-binding</keyword>
<dbReference type="AlphaFoldDB" id="A0A9D1MXQ3"/>
<dbReference type="CDD" id="cd03257">
    <property type="entry name" value="ABC_NikE_OppD_transporters"/>
    <property type="match status" value="1"/>
</dbReference>
<keyword evidence="3 6" id="KW-0067">ATP-binding</keyword>
<dbReference type="GO" id="GO:0055085">
    <property type="term" value="P:transmembrane transport"/>
    <property type="evidence" value="ECO:0007669"/>
    <property type="project" value="UniProtKB-ARBA"/>
</dbReference>
<evidence type="ECO:0000256" key="1">
    <source>
        <dbReference type="ARBA" id="ARBA00022448"/>
    </source>
</evidence>
<dbReference type="GO" id="GO:0015833">
    <property type="term" value="P:peptide transport"/>
    <property type="evidence" value="ECO:0007669"/>
    <property type="project" value="InterPro"/>
</dbReference>
<dbReference type="Pfam" id="PF08352">
    <property type="entry name" value="oligo_HPY"/>
    <property type="match status" value="1"/>
</dbReference>